<dbReference type="Pfam" id="PF00144">
    <property type="entry name" value="Beta-lactamase"/>
    <property type="match status" value="1"/>
</dbReference>
<dbReference type="InterPro" id="IPR050789">
    <property type="entry name" value="Diverse_Enzym_Activities"/>
</dbReference>
<evidence type="ECO:0000313" key="5">
    <source>
        <dbReference type="Proteomes" id="UP000278036"/>
    </source>
</evidence>
<accession>A0A3A9JMI5</accession>
<name>A0A3A9JMI5_9PROT</name>
<sequence length="372" mass="40542">MSGGIGAGPSSDFLIGSRLRYCLDQANHVPLLPSLVHRVRIRNLSIAQSETADEDCGNWPRWEAAAEAGWSASGLEAMRQEALKGDTAALMVVTRGRVLHAQGHVATRYNVHSIRKSLLSALIGIHVAEGRIDLEASLDQLGIDDKLGLTAREKLATVLDLLCARSGIYHPSGYESPWMLSIKPARHSVGPGTTWCYNNWDFNALGSIFRQRTGADIFTDFAQRIAAPCGMQDFEPARDGQIVDLPDSQHPAYPFRMTARDLARFGQMFLEGGQGIVPADWVQISTLPISEAGYRGAYGYMWWVSRAGILFPQVKVPEGSYTALGVGGHFVLVMPALETVVVHRVDTDQKGRAISIGHFGRLLSLLLAAAPR</sequence>
<reference evidence="2 5" key="1">
    <citation type="submission" date="2018-09" db="EMBL/GenBank/DDBJ databases">
        <title>Roseomonas sp. nov., isolated from feces of Tibetan antelopes in the Qinghai-Tibet plateau, China.</title>
        <authorList>
            <person name="Tian Z."/>
        </authorList>
    </citation>
    <scope>NUCLEOTIDE SEQUENCE [LARGE SCALE GENOMIC DNA]</scope>
    <source>
        <strain evidence="3 4">Z23</strain>
        <strain evidence="2 5">Z24</strain>
    </source>
</reference>
<dbReference type="InterPro" id="IPR012338">
    <property type="entry name" value="Beta-lactam/transpept-like"/>
</dbReference>
<dbReference type="InParanoid" id="A0A3A9JMI5"/>
<dbReference type="SUPFAM" id="SSF56601">
    <property type="entry name" value="beta-lactamase/transpeptidase-like"/>
    <property type="match status" value="1"/>
</dbReference>
<dbReference type="EMBL" id="RAQU01000025">
    <property type="protein sequence ID" value="RKK05036.1"/>
    <property type="molecule type" value="Genomic_DNA"/>
</dbReference>
<keyword evidence="2" id="KW-0378">Hydrolase</keyword>
<evidence type="ECO:0000313" key="4">
    <source>
        <dbReference type="Proteomes" id="UP000274097"/>
    </source>
</evidence>
<dbReference type="OrthoDB" id="9814204at2"/>
<feature type="domain" description="Beta-lactamase-related" evidence="1">
    <location>
        <begin position="86"/>
        <end position="342"/>
    </location>
</feature>
<comment type="caution">
    <text evidence="2">The sequence shown here is derived from an EMBL/GenBank/DDBJ whole genome shotgun (WGS) entry which is preliminary data.</text>
</comment>
<dbReference type="Gene3D" id="3.40.710.10">
    <property type="entry name" value="DD-peptidase/beta-lactamase superfamily"/>
    <property type="match status" value="1"/>
</dbReference>
<gene>
    <name evidence="2" type="ORF">D6Z83_06380</name>
    <name evidence="3" type="ORF">EBE87_15610</name>
</gene>
<protein>
    <submittedName>
        <fullName evidence="2">Class C beta-lactamase-related serine hydrolase</fullName>
    </submittedName>
</protein>
<dbReference type="GO" id="GO:0016787">
    <property type="term" value="F:hydrolase activity"/>
    <property type="evidence" value="ECO:0007669"/>
    <property type="project" value="UniProtKB-KW"/>
</dbReference>
<dbReference type="AlphaFoldDB" id="A0A3A9JMI5"/>
<dbReference type="InterPro" id="IPR001466">
    <property type="entry name" value="Beta-lactam-related"/>
</dbReference>
<evidence type="ECO:0000313" key="3">
    <source>
        <dbReference type="EMBL" id="RMI20600.1"/>
    </source>
</evidence>
<dbReference type="Proteomes" id="UP000274097">
    <property type="component" value="Unassembled WGS sequence"/>
</dbReference>
<organism evidence="2 5">
    <name type="scientific">Teichococcus wenyumeiae</name>
    <dbReference type="NCBI Taxonomy" id="2478470"/>
    <lineage>
        <taxon>Bacteria</taxon>
        <taxon>Pseudomonadati</taxon>
        <taxon>Pseudomonadota</taxon>
        <taxon>Alphaproteobacteria</taxon>
        <taxon>Acetobacterales</taxon>
        <taxon>Roseomonadaceae</taxon>
        <taxon>Roseomonas</taxon>
    </lineage>
</organism>
<dbReference type="Proteomes" id="UP000278036">
    <property type="component" value="Unassembled WGS sequence"/>
</dbReference>
<evidence type="ECO:0000313" key="2">
    <source>
        <dbReference type="EMBL" id="RKK05036.1"/>
    </source>
</evidence>
<keyword evidence="4" id="KW-1185">Reference proteome</keyword>
<dbReference type="PANTHER" id="PTHR43283">
    <property type="entry name" value="BETA-LACTAMASE-RELATED"/>
    <property type="match status" value="1"/>
</dbReference>
<dbReference type="PANTHER" id="PTHR43283:SF7">
    <property type="entry name" value="BETA-LACTAMASE-RELATED DOMAIN-CONTAINING PROTEIN"/>
    <property type="match status" value="1"/>
</dbReference>
<dbReference type="EMBL" id="RFLX01000011">
    <property type="protein sequence ID" value="RMI20600.1"/>
    <property type="molecule type" value="Genomic_DNA"/>
</dbReference>
<evidence type="ECO:0000259" key="1">
    <source>
        <dbReference type="Pfam" id="PF00144"/>
    </source>
</evidence>
<proteinExistence type="predicted"/>